<dbReference type="RefSeq" id="WP_085796042.1">
    <property type="nucleotide sequence ID" value="NZ_FWFO01000001.1"/>
</dbReference>
<gene>
    <name evidence="2" type="ORF">TRL7639_02586</name>
</gene>
<name>A0A1Y5SX54_9RHOB</name>
<keyword evidence="3" id="KW-1185">Reference proteome</keyword>
<protein>
    <submittedName>
        <fullName evidence="2">ChrR Cupin-like domain protein</fullName>
    </submittedName>
</protein>
<organism evidence="2 3">
    <name type="scientific">Falsiruegeria litorea R37</name>
    <dbReference type="NCBI Taxonomy" id="1200284"/>
    <lineage>
        <taxon>Bacteria</taxon>
        <taxon>Pseudomonadati</taxon>
        <taxon>Pseudomonadota</taxon>
        <taxon>Alphaproteobacteria</taxon>
        <taxon>Rhodobacterales</taxon>
        <taxon>Roseobacteraceae</taxon>
        <taxon>Falsiruegeria</taxon>
    </lineage>
</organism>
<evidence type="ECO:0000259" key="1">
    <source>
        <dbReference type="Pfam" id="PF12973"/>
    </source>
</evidence>
<sequence length="210" mass="22911">MRINADFTKRVAVHFDETEWVQSPAAGVERKMLDRIGEEVARATTIVRFAPGSAFAAHTHDGGEEYLVLDGVFQDELGDFPTGMYVRNPPTSSHTPATEPGATILVKLHQFDPDDRTEVRQPIAGEGRVDLHRDAVEEVRVERWAAGEAVQVDADGGLEVFVLSGSYAEGGETFGKWDWLRVPPKGAFQAAAGPDGAEVWVKSGHLSQMI</sequence>
<dbReference type="InterPro" id="IPR014710">
    <property type="entry name" value="RmlC-like_jellyroll"/>
</dbReference>
<accession>A0A1Y5SX54</accession>
<evidence type="ECO:0000313" key="3">
    <source>
        <dbReference type="Proteomes" id="UP000193077"/>
    </source>
</evidence>
<proteinExistence type="predicted"/>
<dbReference type="Pfam" id="PF12973">
    <property type="entry name" value="Cupin_7"/>
    <property type="match status" value="1"/>
</dbReference>
<dbReference type="CDD" id="cd20303">
    <property type="entry name" value="cupin_ChrR_1"/>
    <property type="match status" value="1"/>
</dbReference>
<dbReference type="EMBL" id="FWFO01000001">
    <property type="protein sequence ID" value="SLN47082.1"/>
    <property type="molecule type" value="Genomic_DNA"/>
</dbReference>
<dbReference type="OrthoDB" id="9801227at2"/>
<feature type="domain" description="ChrR-like cupin" evidence="1">
    <location>
        <begin position="9"/>
        <end position="111"/>
    </location>
</feature>
<dbReference type="Proteomes" id="UP000193077">
    <property type="component" value="Unassembled WGS sequence"/>
</dbReference>
<dbReference type="AlphaFoldDB" id="A0A1Y5SX54"/>
<evidence type="ECO:0000313" key="2">
    <source>
        <dbReference type="EMBL" id="SLN47082.1"/>
    </source>
</evidence>
<reference evidence="2 3" key="1">
    <citation type="submission" date="2017-03" db="EMBL/GenBank/DDBJ databases">
        <authorList>
            <person name="Afonso C.L."/>
            <person name="Miller P.J."/>
            <person name="Scott M.A."/>
            <person name="Spackman E."/>
            <person name="Goraichik I."/>
            <person name="Dimitrov K.M."/>
            <person name="Suarez D.L."/>
            <person name="Swayne D.E."/>
        </authorList>
    </citation>
    <scope>NUCLEOTIDE SEQUENCE [LARGE SCALE GENOMIC DNA]</scope>
    <source>
        <strain evidence="2 3">CECT 7639</strain>
    </source>
</reference>
<dbReference type="InterPro" id="IPR025979">
    <property type="entry name" value="ChrR-like_cupin_dom"/>
</dbReference>
<dbReference type="Gene3D" id="2.60.120.10">
    <property type="entry name" value="Jelly Rolls"/>
    <property type="match status" value="1"/>
</dbReference>
<dbReference type="SUPFAM" id="SSF51182">
    <property type="entry name" value="RmlC-like cupins"/>
    <property type="match status" value="2"/>
</dbReference>
<dbReference type="InterPro" id="IPR011051">
    <property type="entry name" value="RmlC_Cupin_sf"/>
</dbReference>